<reference evidence="5 6" key="1">
    <citation type="journal article" date="2015" name="Genome Announc.">
        <title>Expanding the biotechnology potential of lactobacilli through comparative genomics of 213 strains and associated genera.</title>
        <authorList>
            <person name="Sun Z."/>
            <person name="Harris H.M."/>
            <person name="McCann A."/>
            <person name="Guo C."/>
            <person name="Argimon S."/>
            <person name="Zhang W."/>
            <person name="Yang X."/>
            <person name="Jeffery I.B."/>
            <person name="Cooney J.C."/>
            <person name="Kagawa T.F."/>
            <person name="Liu W."/>
            <person name="Song Y."/>
            <person name="Salvetti E."/>
            <person name="Wrobel A."/>
            <person name="Rasinkangas P."/>
            <person name="Parkhill J."/>
            <person name="Rea M.C."/>
            <person name="O'Sullivan O."/>
            <person name="Ritari J."/>
            <person name="Douillard F.P."/>
            <person name="Paul Ross R."/>
            <person name="Yang R."/>
            <person name="Briner A.E."/>
            <person name="Felis G.E."/>
            <person name="de Vos W.M."/>
            <person name="Barrangou R."/>
            <person name="Klaenhammer T.R."/>
            <person name="Caufield P.W."/>
            <person name="Cui Y."/>
            <person name="Zhang H."/>
            <person name="O'Toole P.W."/>
        </authorList>
    </citation>
    <scope>NUCLEOTIDE SEQUENCE [LARGE SCALE GENOMIC DNA]</scope>
    <source>
        <strain evidence="5 6">DSM 13345</strain>
    </source>
</reference>
<keyword evidence="2" id="KW-0238">DNA-binding</keyword>
<organism evidence="5 6">
    <name type="scientific">Limosilactobacillus mucosae DSM 13345</name>
    <dbReference type="NCBI Taxonomy" id="1423771"/>
    <lineage>
        <taxon>Bacteria</taxon>
        <taxon>Bacillati</taxon>
        <taxon>Bacillota</taxon>
        <taxon>Bacilli</taxon>
        <taxon>Lactobacillales</taxon>
        <taxon>Lactobacillaceae</taxon>
        <taxon>Limosilactobacillus</taxon>
    </lineage>
</organism>
<dbReference type="InterPro" id="IPR018062">
    <property type="entry name" value="HTH_AraC-typ_CS"/>
</dbReference>
<dbReference type="Gene3D" id="1.10.10.60">
    <property type="entry name" value="Homeodomain-like"/>
    <property type="match status" value="2"/>
</dbReference>
<dbReference type="AlphaFoldDB" id="A0A0R1NUP3"/>
<evidence type="ECO:0000256" key="2">
    <source>
        <dbReference type="ARBA" id="ARBA00023125"/>
    </source>
</evidence>
<proteinExistence type="predicted"/>
<dbReference type="PRINTS" id="PR00032">
    <property type="entry name" value="HTHARAC"/>
</dbReference>
<dbReference type="PROSITE" id="PS01124">
    <property type="entry name" value="HTH_ARAC_FAMILY_2"/>
    <property type="match status" value="1"/>
</dbReference>
<dbReference type="InterPro" id="IPR003313">
    <property type="entry name" value="AraC-bd"/>
</dbReference>
<dbReference type="Gene3D" id="2.60.120.280">
    <property type="entry name" value="Regulatory protein AraC"/>
    <property type="match status" value="1"/>
</dbReference>
<keyword evidence="1" id="KW-0805">Transcription regulation</keyword>
<dbReference type="SMART" id="SM00342">
    <property type="entry name" value="HTH_ARAC"/>
    <property type="match status" value="1"/>
</dbReference>
<protein>
    <recommendedName>
        <fullName evidence="4">HTH araC/xylS-type domain-containing protein</fullName>
    </recommendedName>
</protein>
<dbReference type="SUPFAM" id="SSF46689">
    <property type="entry name" value="Homeodomain-like"/>
    <property type="match status" value="2"/>
</dbReference>
<dbReference type="Pfam" id="PF02311">
    <property type="entry name" value="AraC_binding"/>
    <property type="match status" value="1"/>
</dbReference>
<accession>A0A0R1NUP3</accession>
<evidence type="ECO:0000313" key="6">
    <source>
        <dbReference type="Proteomes" id="UP000050901"/>
    </source>
</evidence>
<dbReference type="SUPFAM" id="SSF51215">
    <property type="entry name" value="Regulatory protein AraC"/>
    <property type="match status" value="1"/>
</dbReference>
<dbReference type="RefSeq" id="WP_056968688.1">
    <property type="nucleotide sequence ID" value="NZ_AZEQ01000024.1"/>
</dbReference>
<sequence>MFIQVHDSLQMRQNYPLAIYYFGYHHHQEHVIRMHGLDVYQLFYCESGRGEILTQNKKFLIGKDEVFILSPKTYCEYYSISDEPWIVDIIGFRGSLADAIVNRLNLAQPSIFTLSRNFDFPEFVKNLIDIAQKPNSQIELSTYCYKLLLLLTNTLTPVLPITENNSDIITEKVIPYIQKNYLKDICLDEIADACKISKGHLCHRFKEEFGQTINDYIISLKIAQARQKLIFSPEKSIGEIAIECGFSSASYFGYKFKKIMGMSPNQYRLIN</sequence>
<dbReference type="Pfam" id="PF12833">
    <property type="entry name" value="HTH_18"/>
    <property type="match status" value="1"/>
</dbReference>
<dbReference type="EMBL" id="AZEQ01000024">
    <property type="protein sequence ID" value="KRL23952.1"/>
    <property type="molecule type" value="Genomic_DNA"/>
</dbReference>
<dbReference type="GO" id="GO:0043565">
    <property type="term" value="F:sequence-specific DNA binding"/>
    <property type="evidence" value="ECO:0007669"/>
    <property type="project" value="InterPro"/>
</dbReference>
<dbReference type="InterPro" id="IPR018060">
    <property type="entry name" value="HTH_AraC"/>
</dbReference>
<feature type="domain" description="HTH araC/xylS-type" evidence="4">
    <location>
        <begin position="171"/>
        <end position="270"/>
    </location>
</feature>
<dbReference type="InterPro" id="IPR037923">
    <property type="entry name" value="HTH-like"/>
</dbReference>
<evidence type="ECO:0000313" key="5">
    <source>
        <dbReference type="EMBL" id="KRL23952.1"/>
    </source>
</evidence>
<keyword evidence="3" id="KW-0804">Transcription</keyword>
<dbReference type="PROSITE" id="PS00041">
    <property type="entry name" value="HTH_ARAC_FAMILY_1"/>
    <property type="match status" value="1"/>
</dbReference>
<evidence type="ECO:0000256" key="3">
    <source>
        <dbReference type="ARBA" id="ARBA00023163"/>
    </source>
</evidence>
<evidence type="ECO:0000256" key="1">
    <source>
        <dbReference type="ARBA" id="ARBA00023015"/>
    </source>
</evidence>
<dbReference type="PANTHER" id="PTHR43280:SF28">
    <property type="entry name" value="HTH-TYPE TRANSCRIPTIONAL ACTIVATOR RHAS"/>
    <property type="match status" value="1"/>
</dbReference>
<name>A0A0R1NUP3_LIMMU</name>
<comment type="caution">
    <text evidence="5">The sequence shown here is derived from an EMBL/GenBank/DDBJ whole genome shotgun (WGS) entry which is preliminary data.</text>
</comment>
<dbReference type="InterPro" id="IPR009057">
    <property type="entry name" value="Homeodomain-like_sf"/>
</dbReference>
<gene>
    <name evidence="5" type="ORF">FC47_GL001154</name>
</gene>
<evidence type="ECO:0000259" key="4">
    <source>
        <dbReference type="PROSITE" id="PS01124"/>
    </source>
</evidence>
<dbReference type="PANTHER" id="PTHR43280">
    <property type="entry name" value="ARAC-FAMILY TRANSCRIPTIONAL REGULATOR"/>
    <property type="match status" value="1"/>
</dbReference>
<dbReference type="Proteomes" id="UP000050901">
    <property type="component" value="Unassembled WGS sequence"/>
</dbReference>
<dbReference type="InterPro" id="IPR020449">
    <property type="entry name" value="Tscrpt_reg_AraC-type_HTH"/>
</dbReference>
<dbReference type="PATRIC" id="fig|1423771.3.peg.1164"/>
<dbReference type="GO" id="GO:0003700">
    <property type="term" value="F:DNA-binding transcription factor activity"/>
    <property type="evidence" value="ECO:0007669"/>
    <property type="project" value="InterPro"/>
</dbReference>